<reference evidence="1 2" key="1">
    <citation type="submission" date="2017-02" db="EMBL/GenBank/DDBJ databases">
        <title>Blood Disease Bacterium A2-HR MARDI.</title>
        <authorList>
            <person name="Badrun R."/>
            <person name="Abu Bakar N."/>
            <person name="Laboh R."/>
        </authorList>
    </citation>
    <scope>NUCLEOTIDE SEQUENCE [LARGE SCALE GENOMIC DNA]</scope>
    <source>
        <strain evidence="1 2">A2-HR MARDI</strain>
    </source>
</reference>
<gene>
    <name evidence="1" type="ORF">B0B51_14410</name>
</gene>
<name>A0A1U9VK02_9RALS</name>
<accession>A0A1U9VK02</accession>
<dbReference type="Proteomes" id="UP000189628">
    <property type="component" value="Chromosome"/>
</dbReference>
<organism evidence="1 2">
    <name type="scientific">blood disease bacterium A2-HR MARDI</name>
    <dbReference type="NCBI Taxonomy" id="1944648"/>
    <lineage>
        <taxon>Bacteria</taxon>
        <taxon>Pseudomonadati</taxon>
        <taxon>Pseudomonadota</taxon>
        <taxon>Betaproteobacteria</taxon>
        <taxon>Burkholderiales</taxon>
        <taxon>Burkholderiaceae</taxon>
        <taxon>Ralstonia</taxon>
        <taxon>Ralstonia solanacearum species complex</taxon>
    </lineage>
</organism>
<proteinExistence type="predicted"/>
<dbReference type="EMBL" id="CP019911">
    <property type="protein sequence ID" value="AQW31024.1"/>
    <property type="molecule type" value="Genomic_DNA"/>
</dbReference>
<protein>
    <submittedName>
        <fullName evidence="1">Uncharacterized protein</fullName>
    </submittedName>
</protein>
<evidence type="ECO:0000313" key="1">
    <source>
        <dbReference type="EMBL" id="AQW31024.1"/>
    </source>
</evidence>
<dbReference type="AlphaFoldDB" id="A0A1U9VK02"/>
<sequence>MVRRPCAEVTAPMPMAVGPLPIRERTQSWPHWLALAEVERPLQVDCVEKRSSDDGCNCLSTWARAR</sequence>
<evidence type="ECO:0000313" key="2">
    <source>
        <dbReference type="Proteomes" id="UP000189628"/>
    </source>
</evidence>